<evidence type="ECO:0000313" key="1">
    <source>
        <dbReference type="EMBL" id="SHI19671.1"/>
    </source>
</evidence>
<dbReference type="OrthoDB" id="9816042at2"/>
<organism evidence="1 2">
    <name type="scientific">Sporobacter termitidis DSM 10068</name>
    <dbReference type="NCBI Taxonomy" id="1123282"/>
    <lineage>
        <taxon>Bacteria</taxon>
        <taxon>Bacillati</taxon>
        <taxon>Bacillota</taxon>
        <taxon>Clostridia</taxon>
        <taxon>Eubacteriales</taxon>
        <taxon>Oscillospiraceae</taxon>
        <taxon>Sporobacter</taxon>
    </lineage>
</organism>
<evidence type="ECO:0000313" key="2">
    <source>
        <dbReference type="Proteomes" id="UP000183995"/>
    </source>
</evidence>
<keyword evidence="2" id="KW-1185">Reference proteome</keyword>
<accession>A0A1M5Z654</accession>
<gene>
    <name evidence="1" type="ORF">SAMN02745823_03258</name>
</gene>
<dbReference type="RefSeq" id="WP_073081285.1">
    <property type="nucleotide sequence ID" value="NZ_FQXV01000014.1"/>
</dbReference>
<name>A0A1M5Z654_9FIRM</name>
<sequence length="65" mass="7554">MYKANADIRKACKENRISLWRVAERYNGGMADSNFSRLLRHELSEAQKQKVLNIIEMLKVEEVSA</sequence>
<proteinExistence type="predicted"/>
<dbReference type="Proteomes" id="UP000183995">
    <property type="component" value="Unassembled WGS sequence"/>
</dbReference>
<dbReference type="AlphaFoldDB" id="A0A1M5Z654"/>
<dbReference type="EMBL" id="FQXV01000014">
    <property type="protein sequence ID" value="SHI19671.1"/>
    <property type="molecule type" value="Genomic_DNA"/>
</dbReference>
<protein>
    <submittedName>
        <fullName evidence="1">Uncharacterized protein</fullName>
    </submittedName>
</protein>
<reference evidence="1 2" key="1">
    <citation type="submission" date="2016-11" db="EMBL/GenBank/DDBJ databases">
        <authorList>
            <person name="Jaros S."/>
            <person name="Januszkiewicz K."/>
            <person name="Wedrychowicz H."/>
        </authorList>
    </citation>
    <scope>NUCLEOTIDE SEQUENCE [LARGE SCALE GENOMIC DNA]</scope>
    <source>
        <strain evidence="1 2">DSM 10068</strain>
    </source>
</reference>